<feature type="region of interest" description="Disordered" evidence="1">
    <location>
        <begin position="1"/>
        <end position="30"/>
    </location>
</feature>
<dbReference type="RefSeq" id="WP_345937390.1">
    <property type="nucleotide sequence ID" value="NZ_JBBKTW010000004.1"/>
</dbReference>
<feature type="compositionally biased region" description="Polar residues" evidence="1">
    <location>
        <begin position="17"/>
        <end position="30"/>
    </location>
</feature>
<accession>A0ABU9YJJ8</accession>
<evidence type="ECO:0000256" key="1">
    <source>
        <dbReference type="SAM" id="MobiDB-lite"/>
    </source>
</evidence>
<dbReference type="EMBL" id="JBBKTW010000004">
    <property type="protein sequence ID" value="MEN2988993.1"/>
    <property type="molecule type" value="Genomic_DNA"/>
</dbReference>
<evidence type="ECO:0000313" key="4">
    <source>
        <dbReference type="Proteomes" id="UP001413721"/>
    </source>
</evidence>
<feature type="transmembrane region" description="Helical" evidence="2">
    <location>
        <begin position="47"/>
        <end position="64"/>
    </location>
</feature>
<keyword evidence="4" id="KW-1185">Reference proteome</keyword>
<protein>
    <submittedName>
        <fullName evidence="3">Uncharacterized protein</fullName>
    </submittedName>
</protein>
<gene>
    <name evidence="3" type="ORF">WG926_11825</name>
</gene>
<evidence type="ECO:0000313" key="3">
    <source>
        <dbReference type="EMBL" id="MEN2988993.1"/>
    </source>
</evidence>
<proteinExistence type="predicted"/>
<organism evidence="3 4">
    <name type="scientific">Tistrella arctica</name>
    <dbReference type="NCBI Taxonomy" id="3133430"/>
    <lineage>
        <taxon>Bacteria</taxon>
        <taxon>Pseudomonadati</taxon>
        <taxon>Pseudomonadota</taxon>
        <taxon>Alphaproteobacteria</taxon>
        <taxon>Geminicoccales</taxon>
        <taxon>Geminicoccaceae</taxon>
        <taxon>Tistrella</taxon>
    </lineage>
</organism>
<reference evidence="3 4" key="1">
    <citation type="submission" date="2024-03" db="EMBL/GenBank/DDBJ databases">
        <title>High-quality draft genome sequencing of Tistrella sp. BH-R2-4.</title>
        <authorList>
            <person name="Dong C."/>
        </authorList>
    </citation>
    <scope>NUCLEOTIDE SEQUENCE [LARGE SCALE GENOMIC DNA]</scope>
    <source>
        <strain evidence="3 4">BH-R2-4</strain>
    </source>
</reference>
<keyword evidence="2" id="KW-1133">Transmembrane helix</keyword>
<feature type="transmembrane region" description="Helical" evidence="2">
    <location>
        <begin position="70"/>
        <end position="86"/>
    </location>
</feature>
<sequence>MQNKSDEDAGSFLDAISSPSDNPTQDSIENLSQALEAERDARMEERFIFILVIMILLDVVFFSVLDTWTAPLSLVILQIILLLVLARRMGIQEFQILIDRLIGRISEAIQSKS</sequence>
<dbReference type="Proteomes" id="UP001413721">
    <property type="component" value="Unassembled WGS sequence"/>
</dbReference>
<comment type="caution">
    <text evidence="3">The sequence shown here is derived from an EMBL/GenBank/DDBJ whole genome shotgun (WGS) entry which is preliminary data.</text>
</comment>
<name>A0ABU9YJJ8_9PROT</name>
<keyword evidence="2" id="KW-0472">Membrane</keyword>
<keyword evidence="2" id="KW-0812">Transmembrane</keyword>
<evidence type="ECO:0000256" key="2">
    <source>
        <dbReference type="SAM" id="Phobius"/>
    </source>
</evidence>